<dbReference type="SMART" id="SM00347">
    <property type="entry name" value="HTH_MARR"/>
    <property type="match status" value="1"/>
</dbReference>
<reference evidence="2 3" key="1">
    <citation type="journal article" date="2022" name="BMC Genomics">
        <title>Comparative genome analysis of mycobacteria focusing on tRNA and non-coding RNA.</title>
        <authorList>
            <person name="Behra P.R.K."/>
            <person name="Pettersson B.M.F."/>
            <person name="Ramesh M."/>
            <person name="Das S."/>
            <person name="Dasgupta S."/>
            <person name="Kirsebom L.A."/>
        </authorList>
    </citation>
    <scope>NUCLEOTIDE SEQUENCE [LARGE SCALE GENOMIC DNA]</scope>
    <source>
        <strain evidence="2 3">DSM 44078</strain>
    </source>
</reference>
<evidence type="ECO:0000259" key="1">
    <source>
        <dbReference type="PROSITE" id="PS50995"/>
    </source>
</evidence>
<dbReference type="PANTHER" id="PTHR33164:SF99">
    <property type="entry name" value="MARR FAMILY REGULATORY PROTEIN"/>
    <property type="match status" value="1"/>
</dbReference>
<dbReference type="PANTHER" id="PTHR33164">
    <property type="entry name" value="TRANSCRIPTIONAL REGULATOR, MARR FAMILY"/>
    <property type="match status" value="1"/>
</dbReference>
<dbReference type="InterPro" id="IPR000835">
    <property type="entry name" value="HTH_MarR-typ"/>
</dbReference>
<dbReference type="RefSeq" id="WP_264066943.1">
    <property type="nucleotide sequence ID" value="NZ_JACKTY010000020.1"/>
</dbReference>
<dbReference type="InterPro" id="IPR039422">
    <property type="entry name" value="MarR/SlyA-like"/>
</dbReference>
<evidence type="ECO:0000313" key="2">
    <source>
        <dbReference type="EMBL" id="MCV7226107.1"/>
    </source>
</evidence>
<dbReference type="Proteomes" id="UP001526201">
    <property type="component" value="Unassembled WGS sequence"/>
</dbReference>
<comment type="caution">
    <text evidence="2">The sequence shown here is derived from an EMBL/GenBank/DDBJ whole genome shotgun (WGS) entry which is preliminary data.</text>
</comment>
<dbReference type="InterPro" id="IPR036388">
    <property type="entry name" value="WH-like_DNA-bd_sf"/>
</dbReference>
<dbReference type="PROSITE" id="PS50995">
    <property type="entry name" value="HTH_MARR_2"/>
    <property type="match status" value="1"/>
</dbReference>
<organism evidence="2 3">
    <name type="scientific">Mycolicibacterium komossense</name>
    <dbReference type="NCBI Taxonomy" id="1779"/>
    <lineage>
        <taxon>Bacteria</taxon>
        <taxon>Bacillati</taxon>
        <taxon>Actinomycetota</taxon>
        <taxon>Actinomycetes</taxon>
        <taxon>Mycobacteriales</taxon>
        <taxon>Mycobacteriaceae</taxon>
        <taxon>Mycolicibacterium</taxon>
    </lineage>
</organism>
<protein>
    <submittedName>
        <fullName evidence="2">MarR family transcriptional regulator</fullName>
    </submittedName>
</protein>
<proteinExistence type="predicted"/>
<name>A0ABT3C9G4_9MYCO</name>
<keyword evidence="3" id="KW-1185">Reference proteome</keyword>
<evidence type="ECO:0000313" key="3">
    <source>
        <dbReference type="Proteomes" id="UP001526201"/>
    </source>
</evidence>
<dbReference type="EMBL" id="JACKTY010000020">
    <property type="protein sequence ID" value="MCV7226107.1"/>
    <property type="molecule type" value="Genomic_DNA"/>
</dbReference>
<accession>A0ABT3C9G4</accession>
<dbReference type="Pfam" id="PF01047">
    <property type="entry name" value="MarR"/>
    <property type="match status" value="1"/>
</dbReference>
<dbReference type="InterPro" id="IPR036390">
    <property type="entry name" value="WH_DNA-bd_sf"/>
</dbReference>
<dbReference type="SUPFAM" id="SSF46785">
    <property type="entry name" value="Winged helix' DNA-binding domain"/>
    <property type="match status" value="1"/>
</dbReference>
<gene>
    <name evidence="2" type="ORF">H7J73_08700</name>
</gene>
<sequence>MEGIIAGRTASDMPGLDIAEQRSWQNFLDSALRMYATLNRGLTEQHKLTLIDVRLLDMLDKSETGSARMGDLAEALMSLPSRVTRQIRRLEAQGLVKRTASPDDGRGVLATITVEGRELVRKAMITYCQGVRLHFLGQLSRPQMAAMGENCRRISTGLKSSGSTATFGRA</sequence>
<dbReference type="Gene3D" id="1.10.10.10">
    <property type="entry name" value="Winged helix-like DNA-binding domain superfamily/Winged helix DNA-binding domain"/>
    <property type="match status" value="1"/>
</dbReference>
<feature type="domain" description="HTH marR-type" evidence="1">
    <location>
        <begin position="25"/>
        <end position="156"/>
    </location>
</feature>